<dbReference type="SMART" id="SM00829">
    <property type="entry name" value="PKS_ER"/>
    <property type="match status" value="1"/>
</dbReference>
<evidence type="ECO:0000259" key="6">
    <source>
        <dbReference type="SMART" id="SM00829"/>
    </source>
</evidence>
<sequence length="344" mass="35524">MLAAQYVAGYGIEVAEVAPRPPGPGEVQVEVAYVGICGTDLHILAGHMDERIADHGVIGHEMSGRVAATGEGVTGWSPGDPVTVMPLRWCGQCPTCRAGNEHICDHLDFVGIDSPGAMQQRWTVPQELLVPLPGALSLRAAALVEPVAVAHHDVVRASLSPGESALVIGGGPIGVLIAVVARTRAAEVLLVEPDPYRRSVASGLGIDVLDSGSEDLTGALDAWSGGAGAAVTFEVSGTQAGLDLAVAALGARGRLVAVGIHAEPRRVDMRRVFWKELQLLGARVYERADFTAAVELLERGSVPVDAIVSRVDVLAQAPAAFDSLARGGRVMKVLVDCGAAGGSA</sequence>
<dbReference type="GO" id="GO:0008270">
    <property type="term" value="F:zinc ion binding"/>
    <property type="evidence" value="ECO:0007669"/>
    <property type="project" value="InterPro"/>
</dbReference>
<dbReference type="InterPro" id="IPR013149">
    <property type="entry name" value="ADH-like_C"/>
</dbReference>
<evidence type="ECO:0000313" key="7">
    <source>
        <dbReference type="EMBL" id="MBF4762635.1"/>
    </source>
</evidence>
<dbReference type="InterPro" id="IPR036291">
    <property type="entry name" value="NAD(P)-bd_dom_sf"/>
</dbReference>
<dbReference type="Pfam" id="PF00107">
    <property type="entry name" value="ADH_zinc_N"/>
    <property type="match status" value="1"/>
</dbReference>
<evidence type="ECO:0000256" key="4">
    <source>
        <dbReference type="ARBA" id="ARBA00023002"/>
    </source>
</evidence>
<dbReference type="Pfam" id="PF08240">
    <property type="entry name" value="ADH_N"/>
    <property type="match status" value="1"/>
</dbReference>
<dbReference type="SUPFAM" id="SSF51735">
    <property type="entry name" value="NAD(P)-binding Rossmann-fold domains"/>
    <property type="match status" value="1"/>
</dbReference>
<comment type="caution">
    <text evidence="7">The sequence shown here is derived from an EMBL/GenBank/DDBJ whole genome shotgun (WGS) entry which is preliminary data.</text>
</comment>
<keyword evidence="4" id="KW-0560">Oxidoreductase</keyword>
<dbReference type="Proteomes" id="UP000640489">
    <property type="component" value="Unassembled WGS sequence"/>
</dbReference>
<dbReference type="PANTHER" id="PTHR43401:SF2">
    <property type="entry name" value="L-THREONINE 3-DEHYDROGENASE"/>
    <property type="match status" value="1"/>
</dbReference>
<keyword evidence="8" id="KW-1185">Reference proteome</keyword>
<dbReference type="GO" id="GO:0016491">
    <property type="term" value="F:oxidoreductase activity"/>
    <property type="evidence" value="ECO:0007669"/>
    <property type="project" value="UniProtKB-KW"/>
</dbReference>
<accession>A0A930VD33</accession>
<reference evidence="7" key="1">
    <citation type="submission" date="2020-11" db="EMBL/GenBank/DDBJ databases">
        <title>Nocardioides sp. nov., isolated from Soil of Cynanchum wilfordii Hemsley rhizosphere.</title>
        <authorList>
            <person name="Lee J.-S."/>
            <person name="Suh M.K."/>
            <person name="Kim J.-S."/>
        </authorList>
    </citation>
    <scope>NUCLEOTIDE SEQUENCE</scope>
    <source>
        <strain evidence="7">KCTC 19275</strain>
    </source>
</reference>
<dbReference type="PANTHER" id="PTHR43401">
    <property type="entry name" value="L-THREONINE 3-DEHYDROGENASE"/>
    <property type="match status" value="1"/>
</dbReference>
<proteinExistence type="inferred from homology"/>
<evidence type="ECO:0000256" key="5">
    <source>
        <dbReference type="RuleBase" id="RU361277"/>
    </source>
</evidence>
<gene>
    <name evidence="7" type="ORF">ISU07_05810</name>
</gene>
<dbReference type="InterPro" id="IPR011032">
    <property type="entry name" value="GroES-like_sf"/>
</dbReference>
<name>A0A930VD33_9ACTN</name>
<dbReference type="Gene3D" id="3.90.180.10">
    <property type="entry name" value="Medium-chain alcohol dehydrogenases, catalytic domain"/>
    <property type="match status" value="1"/>
</dbReference>
<comment type="similarity">
    <text evidence="5">Belongs to the zinc-containing alcohol dehydrogenase family.</text>
</comment>
<dbReference type="InterPro" id="IPR020843">
    <property type="entry name" value="ER"/>
</dbReference>
<dbReference type="InterPro" id="IPR050129">
    <property type="entry name" value="Zn_alcohol_dh"/>
</dbReference>
<dbReference type="InterPro" id="IPR013154">
    <property type="entry name" value="ADH-like_N"/>
</dbReference>
<dbReference type="AlphaFoldDB" id="A0A930VD33"/>
<keyword evidence="2 5" id="KW-0479">Metal-binding</keyword>
<dbReference type="PROSITE" id="PS00059">
    <property type="entry name" value="ADH_ZINC"/>
    <property type="match status" value="1"/>
</dbReference>
<keyword evidence="3 5" id="KW-0862">Zinc</keyword>
<dbReference type="RefSeq" id="WP_194705845.1">
    <property type="nucleotide sequence ID" value="NZ_JADKPN010000002.1"/>
</dbReference>
<dbReference type="EMBL" id="JADKPN010000002">
    <property type="protein sequence ID" value="MBF4762635.1"/>
    <property type="molecule type" value="Genomic_DNA"/>
</dbReference>
<comment type="cofactor">
    <cofactor evidence="1 5">
        <name>Zn(2+)</name>
        <dbReference type="ChEBI" id="CHEBI:29105"/>
    </cofactor>
</comment>
<evidence type="ECO:0000256" key="3">
    <source>
        <dbReference type="ARBA" id="ARBA00022833"/>
    </source>
</evidence>
<dbReference type="Gene3D" id="3.40.50.720">
    <property type="entry name" value="NAD(P)-binding Rossmann-like Domain"/>
    <property type="match status" value="1"/>
</dbReference>
<feature type="domain" description="Enoyl reductase (ER)" evidence="6">
    <location>
        <begin position="9"/>
        <end position="335"/>
    </location>
</feature>
<evidence type="ECO:0000256" key="2">
    <source>
        <dbReference type="ARBA" id="ARBA00022723"/>
    </source>
</evidence>
<evidence type="ECO:0000256" key="1">
    <source>
        <dbReference type="ARBA" id="ARBA00001947"/>
    </source>
</evidence>
<dbReference type="SUPFAM" id="SSF50129">
    <property type="entry name" value="GroES-like"/>
    <property type="match status" value="1"/>
</dbReference>
<evidence type="ECO:0000313" key="8">
    <source>
        <dbReference type="Proteomes" id="UP000640489"/>
    </source>
</evidence>
<organism evidence="7 8">
    <name type="scientific">Nocardioides islandensis</name>
    <dbReference type="NCBI Taxonomy" id="433663"/>
    <lineage>
        <taxon>Bacteria</taxon>
        <taxon>Bacillati</taxon>
        <taxon>Actinomycetota</taxon>
        <taxon>Actinomycetes</taxon>
        <taxon>Propionibacteriales</taxon>
        <taxon>Nocardioidaceae</taxon>
        <taxon>Nocardioides</taxon>
    </lineage>
</organism>
<protein>
    <submittedName>
        <fullName evidence="7">Alcohol dehydrogenase catalytic domain-containing protein</fullName>
    </submittedName>
</protein>
<dbReference type="InterPro" id="IPR002328">
    <property type="entry name" value="ADH_Zn_CS"/>
</dbReference>